<evidence type="ECO:0000313" key="3">
    <source>
        <dbReference type="Proteomes" id="UP001432322"/>
    </source>
</evidence>
<comment type="caution">
    <text evidence="2">The sequence shown here is derived from an EMBL/GenBank/DDBJ whole genome shotgun (WGS) entry which is preliminary data.</text>
</comment>
<protein>
    <submittedName>
        <fullName evidence="2">Uncharacterized protein</fullName>
    </submittedName>
</protein>
<dbReference type="Proteomes" id="UP001432322">
    <property type="component" value="Unassembled WGS sequence"/>
</dbReference>
<accession>A0AAV5WBC4</accession>
<sequence>FRMVRCSFFIVFLILPIQGDILEGITDNYYAEMRELLALTSVEEVADEVVDDLMEEFPQLAIDDLNELYGLKLEFAEFLDARQMKQLKIMTGFPYAYVYLPYFMDKVREIAMEKASGEDDQQKSANLYMKYLLQIKPIIVISGRNVKTYKQRNFHRAEVDKEVAEKRNRLLKLWNSRDKTKFPTIKEDL</sequence>
<name>A0AAV5WBC4_9BILA</name>
<reference evidence="2" key="1">
    <citation type="submission" date="2023-10" db="EMBL/GenBank/DDBJ databases">
        <title>Genome assembly of Pristionchus species.</title>
        <authorList>
            <person name="Yoshida K."/>
            <person name="Sommer R.J."/>
        </authorList>
    </citation>
    <scope>NUCLEOTIDE SEQUENCE</scope>
    <source>
        <strain evidence="2">RS5133</strain>
    </source>
</reference>
<feature type="non-terminal residue" evidence="2">
    <location>
        <position position="1"/>
    </location>
</feature>
<dbReference type="AlphaFoldDB" id="A0AAV5WBC4"/>
<keyword evidence="1" id="KW-0732">Signal</keyword>
<keyword evidence="3" id="KW-1185">Reference proteome</keyword>
<gene>
    <name evidence="2" type="ORF">PFISCL1PPCAC_19017</name>
</gene>
<dbReference type="EMBL" id="BTSY01000005">
    <property type="protein sequence ID" value="GMT27720.1"/>
    <property type="molecule type" value="Genomic_DNA"/>
</dbReference>
<evidence type="ECO:0000313" key="2">
    <source>
        <dbReference type="EMBL" id="GMT27720.1"/>
    </source>
</evidence>
<proteinExistence type="predicted"/>
<feature type="signal peptide" evidence="1">
    <location>
        <begin position="1"/>
        <end position="19"/>
    </location>
</feature>
<organism evidence="2 3">
    <name type="scientific">Pristionchus fissidentatus</name>
    <dbReference type="NCBI Taxonomy" id="1538716"/>
    <lineage>
        <taxon>Eukaryota</taxon>
        <taxon>Metazoa</taxon>
        <taxon>Ecdysozoa</taxon>
        <taxon>Nematoda</taxon>
        <taxon>Chromadorea</taxon>
        <taxon>Rhabditida</taxon>
        <taxon>Rhabditina</taxon>
        <taxon>Diplogasteromorpha</taxon>
        <taxon>Diplogasteroidea</taxon>
        <taxon>Neodiplogasteridae</taxon>
        <taxon>Pristionchus</taxon>
    </lineage>
</organism>
<evidence type="ECO:0000256" key="1">
    <source>
        <dbReference type="SAM" id="SignalP"/>
    </source>
</evidence>
<feature type="chain" id="PRO_5043719639" evidence="1">
    <location>
        <begin position="20"/>
        <end position="189"/>
    </location>
</feature>